<dbReference type="Pfam" id="PF09445">
    <property type="entry name" value="Methyltransf_15"/>
    <property type="match status" value="1"/>
</dbReference>
<dbReference type="OrthoDB" id="1000417at2"/>
<name>A1ZMW2_MICM2</name>
<dbReference type="RefSeq" id="WP_002698262.1">
    <property type="nucleotide sequence ID" value="NZ_AAWS01000017.1"/>
</dbReference>
<proteinExistence type="predicted"/>
<dbReference type="InterPro" id="IPR041497">
    <property type="entry name" value="Thump-like"/>
</dbReference>
<reference evidence="3 4" key="1">
    <citation type="submission" date="2007-01" db="EMBL/GenBank/DDBJ databases">
        <authorList>
            <person name="Haygood M."/>
            <person name="Podell S."/>
            <person name="Anderson C."/>
            <person name="Hopkinson B."/>
            <person name="Roe K."/>
            <person name="Barbeau K."/>
            <person name="Gaasterland T."/>
            <person name="Ferriera S."/>
            <person name="Johnson J."/>
            <person name="Kravitz S."/>
            <person name="Beeson K."/>
            <person name="Sutton G."/>
            <person name="Rogers Y.-H."/>
            <person name="Friedman R."/>
            <person name="Frazier M."/>
            <person name="Venter J.C."/>
        </authorList>
    </citation>
    <scope>NUCLEOTIDE SEQUENCE [LARGE SCALE GENOMIC DNA]</scope>
    <source>
        <strain evidence="3 4">ATCC 23134</strain>
    </source>
</reference>
<dbReference type="InterPro" id="IPR029063">
    <property type="entry name" value="SAM-dependent_MTases_sf"/>
</dbReference>
<protein>
    <submittedName>
        <fullName evidence="3">Uncharacterized protein</fullName>
    </submittedName>
</protein>
<dbReference type="InterPro" id="IPR054168">
    <property type="entry name" value="PG_1098_Fer"/>
</dbReference>
<dbReference type="eggNOG" id="COG2265">
    <property type="taxonomic scope" value="Bacteria"/>
</dbReference>
<dbReference type="SUPFAM" id="SSF53335">
    <property type="entry name" value="S-adenosyl-L-methionine-dependent methyltransferases"/>
    <property type="match status" value="1"/>
</dbReference>
<dbReference type="EMBL" id="AAWS01000017">
    <property type="protein sequence ID" value="EAY28143.1"/>
    <property type="molecule type" value="Genomic_DNA"/>
</dbReference>
<dbReference type="PANTHER" id="PTHR14741:SF32">
    <property type="entry name" value="TRIMETHYLGUANOSINE SYNTHASE"/>
    <property type="match status" value="1"/>
</dbReference>
<feature type="domain" description="PG-1098 ferredoxin-like" evidence="2">
    <location>
        <begin position="283"/>
        <end position="326"/>
    </location>
</feature>
<dbReference type="PANTHER" id="PTHR14741">
    <property type="entry name" value="S-ADENOSYLMETHIONINE-DEPENDENT METHYLTRANSFERASE RELATED"/>
    <property type="match status" value="1"/>
</dbReference>
<dbReference type="InterPro" id="IPR019012">
    <property type="entry name" value="RNA_cap_Gua-N2-MeTrfase"/>
</dbReference>
<evidence type="ECO:0000259" key="1">
    <source>
        <dbReference type="Pfam" id="PF18096"/>
    </source>
</evidence>
<sequence>MSDSDIAFLLSEDVQQYIDANLYKTPADLILAASPYSKPEMTHIVGQIQARRKIQAKLPTWFDTPNIIYPPLLSIEQCSSEIAALHKAQILSGNTLVDLTGGFGVDSYHFAQTFDQVYYVEQHQELAKLVQHNFEAFGVTNIQIKAQSAESFLKEVDKVDAVYIDPARRDDAKNKVFRLEECTPNLLELLPVLWQKTDQLLIKLSPMLDIDLGIRQLEQVAKVVVVAINNECKELLFVLKNNHQTIPHIEALNLNAHKPAQYFSFTRNEERTSQVVYAEPMQYLYEPNVAILKAGAFKQIAQCFGLAKLHPHSHLYTSNTWLKDFPGRSFKIKGVCRYTKKEVAKYCPAKKANITARNFPDSVALVRKKLQLKDGGNDYLFVTQTQAHRALVIVTEKA</sequence>
<gene>
    <name evidence="3" type="ORF">M23134_03404</name>
</gene>
<dbReference type="AlphaFoldDB" id="A1ZMW2"/>
<keyword evidence="4" id="KW-1185">Reference proteome</keyword>
<evidence type="ECO:0000313" key="3">
    <source>
        <dbReference type="EMBL" id="EAY28143.1"/>
    </source>
</evidence>
<evidence type="ECO:0000313" key="4">
    <source>
        <dbReference type="Proteomes" id="UP000004095"/>
    </source>
</evidence>
<comment type="caution">
    <text evidence="3">The sequence shown here is derived from an EMBL/GenBank/DDBJ whole genome shotgun (WGS) entry which is preliminary data.</text>
</comment>
<dbReference type="Gene3D" id="3.40.50.150">
    <property type="entry name" value="Vaccinia Virus protein VP39"/>
    <property type="match status" value="1"/>
</dbReference>
<dbReference type="Proteomes" id="UP000004095">
    <property type="component" value="Unassembled WGS sequence"/>
</dbReference>
<evidence type="ECO:0000259" key="2">
    <source>
        <dbReference type="Pfam" id="PF22013"/>
    </source>
</evidence>
<accession>A1ZMW2</accession>
<dbReference type="Pfam" id="PF22013">
    <property type="entry name" value="PG_1098_Fer"/>
    <property type="match status" value="1"/>
</dbReference>
<dbReference type="GO" id="GO:0008168">
    <property type="term" value="F:methyltransferase activity"/>
    <property type="evidence" value="ECO:0007669"/>
    <property type="project" value="InterPro"/>
</dbReference>
<dbReference type="Gene3D" id="1.10.10.1110">
    <property type="entry name" value="Methyltransferase PG1098, N-terminal domain"/>
    <property type="match status" value="1"/>
</dbReference>
<dbReference type="Pfam" id="PF18096">
    <property type="entry name" value="Thump_like"/>
    <property type="match status" value="1"/>
</dbReference>
<organism evidence="3 4">
    <name type="scientific">Microscilla marina ATCC 23134</name>
    <dbReference type="NCBI Taxonomy" id="313606"/>
    <lineage>
        <taxon>Bacteria</taxon>
        <taxon>Pseudomonadati</taxon>
        <taxon>Bacteroidota</taxon>
        <taxon>Cytophagia</taxon>
        <taxon>Cytophagales</taxon>
        <taxon>Microscillaceae</taxon>
        <taxon>Microscilla</taxon>
    </lineage>
</organism>
<feature type="domain" description="THUMP-like" evidence="1">
    <location>
        <begin position="327"/>
        <end position="397"/>
    </location>
</feature>
<dbReference type="GO" id="GO:0036261">
    <property type="term" value="P:7-methylguanosine cap hypermethylation"/>
    <property type="evidence" value="ECO:0007669"/>
    <property type="project" value="InterPro"/>
</dbReference>